<dbReference type="EMBL" id="FTMD01000006">
    <property type="protein sequence ID" value="SIQ75608.1"/>
    <property type="molecule type" value="Genomic_DNA"/>
</dbReference>
<dbReference type="RefSeq" id="WP_076602233.1">
    <property type="nucleotide sequence ID" value="NZ_FTMD01000006.1"/>
</dbReference>
<name>A0A1N6VCX2_9RHOO</name>
<keyword evidence="2" id="KW-1185">Reference proteome</keyword>
<dbReference type="STRING" id="34027.SAMN05421829_106239"/>
<dbReference type="InterPro" id="IPR017748">
    <property type="entry name" value="TagF"/>
</dbReference>
<dbReference type="Pfam" id="PF09867">
    <property type="entry name" value="TagF_N"/>
    <property type="match status" value="1"/>
</dbReference>
<evidence type="ECO:0000313" key="2">
    <source>
        <dbReference type="Proteomes" id="UP000186819"/>
    </source>
</evidence>
<accession>A0A1N6VCX2</accession>
<evidence type="ECO:0000313" key="1">
    <source>
        <dbReference type="EMBL" id="SIQ75608.1"/>
    </source>
</evidence>
<dbReference type="Proteomes" id="UP000186819">
    <property type="component" value="Unassembled WGS sequence"/>
</dbReference>
<organism evidence="1 2">
    <name type="scientific">Aromatoleum tolulyticum</name>
    <dbReference type="NCBI Taxonomy" id="34027"/>
    <lineage>
        <taxon>Bacteria</taxon>
        <taxon>Pseudomonadati</taxon>
        <taxon>Pseudomonadota</taxon>
        <taxon>Betaproteobacteria</taxon>
        <taxon>Rhodocyclales</taxon>
        <taxon>Rhodocyclaceae</taxon>
        <taxon>Aromatoleum</taxon>
    </lineage>
</organism>
<proteinExistence type="predicted"/>
<dbReference type="Gene3D" id="3.40.1730.10">
    <property type="entry name" value="pa0076 domain"/>
    <property type="match status" value="1"/>
</dbReference>
<dbReference type="AlphaFoldDB" id="A0A1N6VCX2"/>
<reference evidence="2" key="1">
    <citation type="submission" date="2017-01" db="EMBL/GenBank/DDBJ databases">
        <authorList>
            <person name="Varghese N."/>
            <person name="Submissions S."/>
        </authorList>
    </citation>
    <scope>NUCLEOTIDE SEQUENCE [LARGE SCALE GENOMIC DNA]</scope>
    <source>
        <strain evidence="2">ATCC 51758</strain>
    </source>
</reference>
<sequence>MRGPAIHATGYFGKLPARGDFVKGGGSAQLIAMLDRWISESMNLLSADPRWRIPYDSMSPVHFAFVGPRSRLSVVGHLQPSHDASSRRFPFLVASTIESEAGHAHPGPLALSSLWEKFGHLVGLARAADEPASMLHALARIDCAQELAHMARPSGADAVPDSITIADIDRLLEHDGHAGNARRIILSLGVLLRPLLGSNKPTIERGLRLPLPSDLGLRDALAQVWLNLISGFLRNTPCELQLLQAPVAGRNTLVVGFNGASPLPLVSLVSPGSAPDAVVSLEAPEWIDTHPDLMSDYGIAKLSSYLAQPGTTLATALATFREVFFGE</sequence>
<protein>
    <submittedName>
        <fullName evidence="1">Type VI secretion system protein ImpM</fullName>
    </submittedName>
</protein>
<dbReference type="NCBIfam" id="TIGR03373">
    <property type="entry name" value="VI_minor_4"/>
    <property type="match status" value="1"/>
</dbReference>
<gene>
    <name evidence="1" type="ORF">SAMN05421829_106239</name>
</gene>
<dbReference type="InterPro" id="IPR038225">
    <property type="entry name" value="TagF_sf"/>
</dbReference>
<dbReference type="OrthoDB" id="9801841at2"/>